<evidence type="ECO:0000313" key="7">
    <source>
        <dbReference type="EMBL" id="OGE64882.1"/>
    </source>
</evidence>
<dbReference type="AlphaFoldDB" id="A0A1F5MHQ0"/>
<keyword evidence="3" id="KW-0378">Hydrolase</keyword>
<organism evidence="7 8">
    <name type="scientific">Candidatus Daviesbacteria bacterium RIFCSPLOWO2_02_FULL_36_7</name>
    <dbReference type="NCBI Taxonomy" id="1797792"/>
    <lineage>
        <taxon>Bacteria</taxon>
        <taxon>Candidatus Daviesiibacteriota</taxon>
    </lineage>
</organism>
<dbReference type="EMBL" id="MFDT01000024">
    <property type="protein sequence ID" value="OGE64882.1"/>
    <property type="molecule type" value="Genomic_DNA"/>
</dbReference>
<reference evidence="7 8" key="1">
    <citation type="journal article" date="2016" name="Nat. Commun.">
        <title>Thousands of microbial genomes shed light on interconnected biogeochemical processes in an aquifer system.</title>
        <authorList>
            <person name="Anantharaman K."/>
            <person name="Brown C.T."/>
            <person name="Hug L.A."/>
            <person name="Sharon I."/>
            <person name="Castelle C.J."/>
            <person name="Probst A.J."/>
            <person name="Thomas B.C."/>
            <person name="Singh A."/>
            <person name="Wilkins M.J."/>
            <person name="Karaoz U."/>
            <person name="Brodie E.L."/>
            <person name="Williams K.H."/>
            <person name="Hubbard S.S."/>
            <person name="Banfield J.F."/>
        </authorList>
    </citation>
    <scope>NUCLEOTIDE SEQUENCE [LARGE SCALE GENOMIC DNA]</scope>
</reference>
<dbReference type="SUPFAM" id="SSF55486">
    <property type="entry name" value="Metalloproteases ('zincins'), catalytic domain"/>
    <property type="match status" value="1"/>
</dbReference>
<keyword evidence="4" id="KW-0862">Zinc</keyword>
<accession>A0A1F5MHQ0</accession>
<dbReference type="InterPro" id="IPR024079">
    <property type="entry name" value="MetalloPept_cat_dom_sf"/>
</dbReference>
<evidence type="ECO:0000256" key="1">
    <source>
        <dbReference type="ARBA" id="ARBA00022670"/>
    </source>
</evidence>
<evidence type="ECO:0000313" key="8">
    <source>
        <dbReference type="Proteomes" id="UP000178859"/>
    </source>
</evidence>
<proteinExistence type="predicted"/>
<dbReference type="GO" id="GO:0006508">
    <property type="term" value="P:proteolysis"/>
    <property type="evidence" value="ECO:0007669"/>
    <property type="project" value="UniProtKB-KW"/>
</dbReference>
<dbReference type="GO" id="GO:0008270">
    <property type="term" value="F:zinc ion binding"/>
    <property type="evidence" value="ECO:0007669"/>
    <property type="project" value="InterPro"/>
</dbReference>
<evidence type="ECO:0000256" key="2">
    <source>
        <dbReference type="ARBA" id="ARBA00022723"/>
    </source>
</evidence>
<dbReference type="InterPro" id="IPR001818">
    <property type="entry name" value="Pept_M10_metallopeptidase"/>
</dbReference>
<dbReference type="Pfam" id="PF00413">
    <property type="entry name" value="Peptidase_M10"/>
    <property type="match status" value="1"/>
</dbReference>
<sequence>MKKLLSTLIFFTIVLIIVSRLYPDYFEKLYTYSFCDQPMRYRVDTIDSRFNLSRDTVLSDVADAAQIWNSAEGRNLFVYDPKGDLSINLIYDQRQYLTTQISQQEQTVQSEKQSLKPQVAEFQKQSADLSKKISALNAEIEMWNNKGGAPQQEFDKIIQRQQELKTEEGRLNVMAKSLNISASEYNSQVNLLNKNIKNFNNALEERPEEGIFKGPENRIEIYFNNNKPELIHTLAHELGHALGIGHAIYKKAIMYSKTSQTLTLTNEDIAGLKDVCKKHTIFELLQDKLSQIRLKFS</sequence>
<keyword evidence="1" id="KW-0645">Protease</keyword>
<keyword evidence="5" id="KW-0175">Coiled coil</keyword>
<evidence type="ECO:0000256" key="5">
    <source>
        <dbReference type="SAM" id="Coils"/>
    </source>
</evidence>
<name>A0A1F5MHQ0_9BACT</name>
<dbReference type="Proteomes" id="UP000178859">
    <property type="component" value="Unassembled WGS sequence"/>
</dbReference>
<dbReference type="GO" id="GO:0031012">
    <property type="term" value="C:extracellular matrix"/>
    <property type="evidence" value="ECO:0007669"/>
    <property type="project" value="InterPro"/>
</dbReference>
<evidence type="ECO:0000256" key="4">
    <source>
        <dbReference type="ARBA" id="ARBA00022833"/>
    </source>
</evidence>
<feature type="domain" description="Peptidase M10 metallopeptidase" evidence="6">
    <location>
        <begin position="162"/>
        <end position="274"/>
    </location>
</feature>
<feature type="coiled-coil region" evidence="5">
    <location>
        <begin position="119"/>
        <end position="146"/>
    </location>
</feature>
<evidence type="ECO:0000256" key="3">
    <source>
        <dbReference type="ARBA" id="ARBA00022801"/>
    </source>
</evidence>
<evidence type="ECO:0000259" key="6">
    <source>
        <dbReference type="Pfam" id="PF00413"/>
    </source>
</evidence>
<dbReference type="GO" id="GO:0004222">
    <property type="term" value="F:metalloendopeptidase activity"/>
    <property type="evidence" value="ECO:0007669"/>
    <property type="project" value="InterPro"/>
</dbReference>
<protein>
    <recommendedName>
        <fullName evidence="6">Peptidase M10 metallopeptidase domain-containing protein</fullName>
    </recommendedName>
</protein>
<comment type="caution">
    <text evidence="7">The sequence shown here is derived from an EMBL/GenBank/DDBJ whole genome shotgun (WGS) entry which is preliminary data.</text>
</comment>
<gene>
    <name evidence="7" type="ORF">A3I48_01195</name>
</gene>
<keyword evidence="2" id="KW-0479">Metal-binding</keyword>
<dbReference type="Gene3D" id="3.40.390.10">
    <property type="entry name" value="Collagenase (Catalytic Domain)"/>
    <property type="match status" value="1"/>
</dbReference>